<dbReference type="SUPFAM" id="SSF88659">
    <property type="entry name" value="Sigma3 and sigma4 domains of RNA polymerase sigma factors"/>
    <property type="match status" value="2"/>
</dbReference>
<dbReference type="PROSITE" id="PS00715">
    <property type="entry name" value="SIGMA70_1"/>
    <property type="match status" value="1"/>
</dbReference>
<dbReference type="Gene3D" id="1.10.10.10">
    <property type="entry name" value="Winged helix-like DNA-binding domain superfamily/Winged helix DNA-binding domain"/>
    <property type="match status" value="2"/>
</dbReference>
<gene>
    <name evidence="1" type="ORF">CCAX7_42620</name>
</gene>
<dbReference type="Pfam" id="PF04542">
    <property type="entry name" value="Sigma70_r2"/>
    <property type="match status" value="1"/>
</dbReference>
<accession>A0A402CXN0</accession>
<dbReference type="Gene3D" id="1.20.120.1810">
    <property type="match status" value="1"/>
</dbReference>
<dbReference type="CDD" id="cd06171">
    <property type="entry name" value="Sigma70_r4"/>
    <property type="match status" value="1"/>
</dbReference>
<dbReference type="GO" id="GO:0016987">
    <property type="term" value="F:sigma factor activity"/>
    <property type="evidence" value="ECO:0007669"/>
    <property type="project" value="InterPro"/>
</dbReference>
<dbReference type="InterPro" id="IPR013325">
    <property type="entry name" value="RNA_pol_sigma_r2"/>
</dbReference>
<dbReference type="PRINTS" id="PR00046">
    <property type="entry name" value="SIGMA70FCT"/>
</dbReference>
<proteinExistence type="predicted"/>
<sequence length="266" mass="30435">MTLQTLSFRYAQTRDEAARETLIMHHQKLVHYVASRFIGSGETLEDLVQVGNIGLINALDRFDPSKDVKFSTYAMPTIVGEIKRHFRDKTWQVKVPRWLQELSLNVRKAQQHLVVRLGRPPTVSEIAQEVGATEDRTLEALEICQVASTISLDTRLDAHAGGDSATLMDIVGRWDGGLSDIDTYSDLRHALECLDPRERQVIELRFFEDLSQVKIARELNISQMHVSRLQQRALERLRYILADETKRPSRLRRKAAARSEQPPLLN</sequence>
<dbReference type="InterPro" id="IPR014322">
    <property type="entry name" value="RNA_pol_sigma-B/F/G"/>
</dbReference>
<dbReference type="PANTHER" id="PTHR30385:SF4">
    <property type="entry name" value="RNA POLYMERASE SIGMA-E FACTOR"/>
    <property type="match status" value="1"/>
</dbReference>
<dbReference type="KEGG" id="ccot:CCAX7_42620"/>
<dbReference type="NCBIfam" id="TIGR02980">
    <property type="entry name" value="SigBFG"/>
    <property type="match status" value="1"/>
</dbReference>
<evidence type="ECO:0000313" key="1">
    <source>
        <dbReference type="EMBL" id="BDI32211.1"/>
    </source>
</evidence>
<dbReference type="FunCoup" id="A0A402CXN0">
    <property type="interactions" value="45"/>
</dbReference>
<reference evidence="1 2" key="1">
    <citation type="journal article" date="2019" name="Int. J. Syst. Evol. Microbiol.">
        <title>Capsulimonas corticalis gen. nov., sp. nov., an aerobic capsulated bacterium, of a novel bacterial order, Capsulimonadales ord. nov., of the class Armatimonadia of the phylum Armatimonadetes.</title>
        <authorList>
            <person name="Li J."/>
            <person name="Kudo C."/>
            <person name="Tonouchi A."/>
        </authorList>
    </citation>
    <scope>NUCLEOTIDE SEQUENCE [LARGE SCALE GENOMIC DNA]</scope>
    <source>
        <strain evidence="1 2">AX-7</strain>
    </source>
</reference>
<dbReference type="InterPro" id="IPR014284">
    <property type="entry name" value="RNA_pol_sigma-70_dom"/>
</dbReference>
<dbReference type="Proteomes" id="UP000287394">
    <property type="component" value="Chromosome"/>
</dbReference>
<dbReference type="InterPro" id="IPR007627">
    <property type="entry name" value="RNA_pol_sigma70_r2"/>
</dbReference>
<dbReference type="SUPFAM" id="SSF88946">
    <property type="entry name" value="Sigma2 domain of RNA polymerase sigma factors"/>
    <property type="match status" value="1"/>
</dbReference>
<dbReference type="InterPro" id="IPR013324">
    <property type="entry name" value="RNA_pol_sigma_r3/r4-like"/>
</dbReference>
<dbReference type="NCBIfam" id="TIGR02937">
    <property type="entry name" value="sigma70-ECF"/>
    <property type="match status" value="1"/>
</dbReference>
<dbReference type="PANTHER" id="PTHR30385">
    <property type="entry name" value="SIGMA FACTOR F FLAGELLAR"/>
    <property type="match status" value="1"/>
</dbReference>
<evidence type="ECO:0000313" key="2">
    <source>
        <dbReference type="Proteomes" id="UP000287394"/>
    </source>
</evidence>
<dbReference type="AlphaFoldDB" id="A0A402CXN0"/>
<dbReference type="GO" id="GO:0006352">
    <property type="term" value="P:DNA-templated transcription initiation"/>
    <property type="evidence" value="ECO:0007669"/>
    <property type="project" value="InterPro"/>
</dbReference>
<organism evidence="1 2">
    <name type="scientific">Capsulimonas corticalis</name>
    <dbReference type="NCBI Taxonomy" id="2219043"/>
    <lineage>
        <taxon>Bacteria</taxon>
        <taxon>Bacillati</taxon>
        <taxon>Armatimonadota</taxon>
        <taxon>Armatimonadia</taxon>
        <taxon>Capsulimonadales</taxon>
        <taxon>Capsulimonadaceae</taxon>
        <taxon>Capsulimonas</taxon>
    </lineage>
</organism>
<dbReference type="InterPro" id="IPR007624">
    <property type="entry name" value="RNA_pol_sigma70_r3"/>
</dbReference>
<keyword evidence="2" id="KW-1185">Reference proteome</keyword>
<dbReference type="GO" id="GO:0003677">
    <property type="term" value="F:DNA binding"/>
    <property type="evidence" value="ECO:0007669"/>
    <property type="project" value="InterPro"/>
</dbReference>
<name>A0A402CXN0_9BACT</name>
<dbReference type="PIRSF" id="PIRSF000770">
    <property type="entry name" value="RNA_pol_sigma-SigE/K"/>
    <property type="match status" value="1"/>
</dbReference>
<dbReference type="EMBL" id="AP025739">
    <property type="protein sequence ID" value="BDI32211.1"/>
    <property type="molecule type" value="Genomic_DNA"/>
</dbReference>
<protein>
    <submittedName>
        <fullName evidence="1">Uncharacterized protein</fullName>
    </submittedName>
</protein>
<dbReference type="Pfam" id="PF04545">
    <property type="entry name" value="Sigma70_r4"/>
    <property type="match status" value="1"/>
</dbReference>
<dbReference type="InterPro" id="IPR000943">
    <property type="entry name" value="RNA_pol_sigma70"/>
</dbReference>
<dbReference type="InterPro" id="IPR036388">
    <property type="entry name" value="WH-like_DNA-bd_sf"/>
</dbReference>
<dbReference type="InterPro" id="IPR007630">
    <property type="entry name" value="RNA_pol_sigma70_r4"/>
</dbReference>
<dbReference type="Pfam" id="PF04539">
    <property type="entry name" value="Sigma70_r3"/>
    <property type="match status" value="1"/>
</dbReference>